<evidence type="ECO:0000313" key="1">
    <source>
        <dbReference type="EMBL" id="CAB4156191.1"/>
    </source>
</evidence>
<dbReference type="EMBL" id="LR796642">
    <property type="protein sequence ID" value="CAB4156191.1"/>
    <property type="molecule type" value="Genomic_DNA"/>
</dbReference>
<gene>
    <name evidence="1" type="ORF">UFOVP661_38</name>
</gene>
<accession>A0A6J5NFC3</accession>
<name>A0A6J5NFC3_9CAUD</name>
<protein>
    <submittedName>
        <fullName evidence="1">Uncharacterized protein</fullName>
    </submittedName>
</protein>
<organism evidence="1">
    <name type="scientific">uncultured Caudovirales phage</name>
    <dbReference type="NCBI Taxonomy" id="2100421"/>
    <lineage>
        <taxon>Viruses</taxon>
        <taxon>Duplodnaviria</taxon>
        <taxon>Heunggongvirae</taxon>
        <taxon>Uroviricota</taxon>
        <taxon>Caudoviricetes</taxon>
        <taxon>Peduoviridae</taxon>
        <taxon>Maltschvirus</taxon>
        <taxon>Maltschvirus maltsch</taxon>
    </lineage>
</organism>
<sequence length="59" mass="6895">MSYTPARKNTIKILEMMDDGTVDPKYIAEMCLRWISEQGVTEMAEANELFFDEEENEDD</sequence>
<reference evidence="1" key="1">
    <citation type="submission" date="2020-04" db="EMBL/GenBank/DDBJ databases">
        <authorList>
            <person name="Chiriac C."/>
            <person name="Salcher M."/>
            <person name="Ghai R."/>
            <person name="Kavagutti S V."/>
        </authorList>
    </citation>
    <scope>NUCLEOTIDE SEQUENCE</scope>
</reference>
<proteinExistence type="predicted"/>